<gene>
    <name evidence="4" type="ORF">GCM10022256_17350</name>
</gene>
<dbReference type="PANTHER" id="PTHR43046">
    <property type="entry name" value="GDP-MANNOSE MANNOSYL HYDROLASE"/>
    <property type="match status" value="1"/>
</dbReference>
<dbReference type="CDD" id="cd04690">
    <property type="entry name" value="NUDIX_Hydrolase"/>
    <property type="match status" value="1"/>
</dbReference>
<reference evidence="5" key="1">
    <citation type="journal article" date="2019" name="Int. J. Syst. Evol. Microbiol.">
        <title>The Global Catalogue of Microorganisms (GCM) 10K type strain sequencing project: providing services to taxonomists for standard genome sequencing and annotation.</title>
        <authorList>
            <consortium name="The Broad Institute Genomics Platform"/>
            <consortium name="The Broad Institute Genome Sequencing Center for Infectious Disease"/>
            <person name="Wu L."/>
            <person name="Ma J."/>
        </authorList>
    </citation>
    <scope>NUCLEOTIDE SEQUENCE [LARGE SCALE GENOMIC DNA]</scope>
    <source>
        <strain evidence="5">JCM 17442</strain>
    </source>
</reference>
<dbReference type="InterPro" id="IPR015797">
    <property type="entry name" value="NUDIX_hydrolase-like_dom_sf"/>
</dbReference>
<proteinExistence type="predicted"/>
<evidence type="ECO:0000256" key="1">
    <source>
        <dbReference type="ARBA" id="ARBA00001946"/>
    </source>
</evidence>
<evidence type="ECO:0000259" key="3">
    <source>
        <dbReference type="PROSITE" id="PS51462"/>
    </source>
</evidence>
<protein>
    <recommendedName>
        <fullName evidence="3">Nudix hydrolase domain-containing protein</fullName>
    </recommendedName>
</protein>
<dbReference type="SUPFAM" id="SSF55811">
    <property type="entry name" value="Nudix"/>
    <property type="match status" value="1"/>
</dbReference>
<evidence type="ECO:0000313" key="4">
    <source>
        <dbReference type="EMBL" id="GAA4266123.1"/>
    </source>
</evidence>
<dbReference type="PROSITE" id="PS51462">
    <property type="entry name" value="NUDIX"/>
    <property type="match status" value="1"/>
</dbReference>
<keyword evidence="2" id="KW-0378">Hydrolase</keyword>
<comment type="caution">
    <text evidence="4">The sequence shown here is derived from an EMBL/GenBank/DDBJ whole genome shotgun (WGS) entry which is preliminary data.</text>
</comment>
<dbReference type="EMBL" id="BAABAU010000001">
    <property type="protein sequence ID" value="GAA4266123.1"/>
    <property type="molecule type" value="Genomic_DNA"/>
</dbReference>
<feature type="domain" description="Nudix hydrolase" evidence="3">
    <location>
        <begin position="1"/>
        <end position="131"/>
    </location>
</feature>
<dbReference type="Proteomes" id="UP001501594">
    <property type="component" value="Unassembled WGS sequence"/>
</dbReference>
<sequence>METIVVSALALVRDRRLLMVTARGRDVLYLPGGKVEPGETGAEAAIRESFEEVAVALDPATVAPLFTVSEQAHGEPDGRLVDMTLYSGETLDDPRPSAEVGSISWVTTADAGRCPPAGVETLRRMSLLGLID</sequence>
<evidence type="ECO:0000313" key="5">
    <source>
        <dbReference type="Proteomes" id="UP001501594"/>
    </source>
</evidence>
<dbReference type="InterPro" id="IPR000086">
    <property type="entry name" value="NUDIX_hydrolase_dom"/>
</dbReference>
<dbReference type="Pfam" id="PF00293">
    <property type="entry name" value="NUDIX"/>
    <property type="match status" value="1"/>
</dbReference>
<dbReference type="PANTHER" id="PTHR43046:SF14">
    <property type="entry name" value="MUTT_NUDIX FAMILY PROTEIN"/>
    <property type="match status" value="1"/>
</dbReference>
<dbReference type="RefSeq" id="WP_344795067.1">
    <property type="nucleotide sequence ID" value="NZ_BAABAU010000001.1"/>
</dbReference>
<dbReference type="Gene3D" id="3.90.79.10">
    <property type="entry name" value="Nucleoside Triphosphate Pyrophosphohydrolase"/>
    <property type="match status" value="1"/>
</dbReference>
<accession>A0ABP8E1R1</accession>
<evidence type="ECO:0000256" key="2">
    <source>
        <dbReference type="ARBA" id="ARBA00022801"/>
    </source>
</evidence>
<comment type="cofactor">
    <cofactor evidence="1">
        <name>Mg(2+)</name>
        <dbReference type="ChEBI" id="CHEBI:18420"/>
    </cofactor>
</comment>
<name>A0ABP8E1R1_9MICO</name>
<keyword evidence="5" id="KW-1185">Reference proteome</keyword>
<organism evidence="4 5">
    <name type="scientific">Frondihabitans peucedani</name>
    <dbReference type="NCBI Taxonomy" id="598626"/>
    <lineage>
        <taxon>Bacteria</taxon>
        <taxon>Bacillati</taxon>
        <taxon>Actinomycetota</taxon>
        <taxon>Actinomycetes</taxon>
        <taxon>Micrococcales</taxon>
        <taxon>Microbacteriaceae</taxon>
        <taxon>Frondihabitans</taxon>
    </lineage>
</organism>